<dbReference type="SMART" id="SM00047">
    <property type="entry name" value="LYZ2"/>
    <property type="match status" value="1"/>
</dbReference>
<dbReference type="GO" id="GO:0004040">
    <property type="term" value="F:amidase activity"/>
    <property type="evidence" value="ECO:0007669"/>
    <property type="project" value="InterPro"/>
</dbReference>
<accession>A0A4Z0V284</accession>
<dbReference type="Proteomes" id="UP000297635">
    <property type="component" value="Unassembled WGS sequence"/>
</dbReference>
<evidence type="ECO:0000259" key="2">
    <source>
        <dbReference type="SMART" id="SM00047"/>
    </source>
</evidence>
<feature type="domain" description="Mannosyl-glycoprotein endo-beta-N-acetylglucosamidase-like" evidence="2">
    <location>
        <begin position="86"/>
        <end position="207"/>
    </location>
</feature>
<dbReference type="RefSeq" id="WP_123397114.1">
    <property type="nucleotide sequence ID" value="NZ_SJSA01000001.1"/>
</dbReference>
<dbReference type="InterPro" id="IPR002901">
    <property type="entry name" value="MGlyc_endo_b_GlcNAc-like_dom"/>
</dbReference>
<dbReference type="Gene3D" id="1.10.530.10">
    <property type="match status" value="1"/>
</dbReference>
<gene>
    <name evidence="3" type="ORF">EZ315_00360</name>
</gene>
<dbReference type="GeneID" id="82148220"/>
<reference evidence="3 4" key="1">
    <citation type="submission" date="2019-02" db="EMBL/GenBank/DDBJ databases">
        <title>Isolation and identification of novel species under the genus Muribaculum.</title>
        <authorList>
            <person name="Miyake S."/>
            <person name="Ding Y."/>
            <person name="Low A."/>
            <person name="Soh M."/>
            <person name="Seedorf H."/>
        </authorList>
    </citation>
    <scope>NUCLEOTIDE SEQUENCE [LARGE SCALE GENOMIC DNA]</scope>
    <source>
        <strain evidence="3 4">TLL-A3</strain>
    </source>
</reference>
<dbReference type="Pfam" id="PF01832">
    <property type="entry name" value="Glucosaminidase"/>
    <property type="match status" value="1"/>
</dbReference>
<protein>
    <submittedName>
        <fullName evidence="3">N-acetylmuramoyl-L-alanine amidase</fullName>
    </submittedName>
</protein>
<dbReference type="EMBL" id="SJSA01000001">
    <property type="protein sequence ID" value="TGG39239.1"/>
    <property type="molecule type" value="Genomic_DNA"/>
</dbReference>
<proteinExistence type="predicted"/>
<evidence type="ECO:0000313" key="3">
    <source>
        <dbReference type="EMBL" id="TGG39239.1"/>
    </source>
</evidence>
<keyword evidence="1" id="KW-0732">Signal</keyword>
<dbReference type="AlphaFoldDB" id="A0A4Z0V284"/>
<comment type="caution">
    <text evidence="3">The sequence shown here is derived from an EMBL/GenBank/DDBJ whole genome shotgun (WGS) entry which is preliminary data.</text>
</comment>
<name>A0A4Z0V284_9BACT</name>
<feature type="chain" id="PRO_5021315703" evidence="1">
    <location>
        <begin position="25"/>
        <end position="208"/>
    </location>
</feature>
<organism evidence="3 4">
    <name type="scientific">Duncaniella freteri</name>
    <dbReference type="NCBI Taxonomy" id="2530391"/>
    <lineage>
        <taxon>Bacteria</taxon>
        <taxon>Pseudomonadati</taxon>
        <taxon>Bacteroidota</taxon>
        <taxon>Bacteroidia</taxon>
        <taxon>Bacteroidales</taxon>
        <taxon>Muribaculaceae</taxon>
        <taxon>Duncaniella</taxon>
    </lineage>
</organism>
<evidence type="ECO:0000313" key="4">
    <source>
        <dbReference type="Proteomes" id="UP000297635"/>
    </source>
</evidence>
<sequence length="208" mass="23469">MIAKFEIPNIFVAMACAVFCSQYAAAQFYTVTKDSPVTVEMHKREVYSTDNKSDSATPQISSIPETVIGVKNMPQTLSASIVTTSKSHFQQAPVSSGLPDLTIPNLIAEIEKNGIKYPKIVLAQAILETGWFKSPVCRNKHNLFGLTNPRTGKYYEFNHWTESVKAYYTKVQYQYKGGNYLLWLKKIGYAEDPGYIRAVIRVLRQLIE</sequence>
<evidence type="ECO:0000256" key="1">
    <source>
        <dbReference type="SAM" id="SignalP"/>
    </source>
</evidence>
<keyword evidence="4" id="KW-1185">Reference proteome</keyword>
<feature type="signal peptide" evidence="1">
    <location>
        <begin position="1"/>
        <end position="24"/>
    </location>
</feature>